<evidence type="ECO:0000256" key="1">
    <source>
        <dbReference type="SAM" id="Phobius"/>
    </source>
</evidence>
<organism evidence="2 3">
    <name type="scientific">Deinandra increscens subsp. villosa</name>
    <dbReference type="NCBI Taxonomy" id="3103831"/>
    <lineage>
        <taxon>Eukaryota</taxon>
        <taxon>Viridiplantae</taxon>
        <taxon>Streptophyta</taxon>
        <taxon>Embryophyta</taxon>
        <taxon>Tracheophyta</taxon>
        <taxon>Spermatophyta</taxon>
        <taxon>Magnoliopsida</taxon>
        <taxon>eudicotyledons</taxon>
        <taxon>Gunneridae</taxon>
        <taxon>Pentapetalae</taxon>
        <taxon>asterids</taxon>
        <taxon>campanulids</taxon>
        <taxon>Asterales</taxon>
        <taxon>Asteraceae</taxon>
        <taxon>Asteroideae</taxon>
        <taxon>Heliantheae alliance</taxon>
        <taxon>Madieae</taxon>
        <taxon>Madiinae</taxon>
        <taxon>Deinandra</taxon>
    </lineage>
</organism>
<keyword evidence="1" id="KW-1133">Transmembrane helix</keyword>
<gene>
    <name evidence="2" type="ORF">SSX86_013026</name>
</gene>
<comment type="caution">
    <text evidence="2">The sequence shown here is derived from an EMBL/GenBank/DDBJ whole genome shotgun (WGS) entry which is preliminary data.</text>
</comment>
<dbReference type="Proteomes" id="UP001408789">
    <property type="component" value="Unassembled WGS sequence"/>
</dbReference>
<keyword evidence="1" id="KW-0472">Membrane</keyword>
<feature type="transmembrane region" description="Helical" evidence="1">
    <location>
        <begin position="74"/>
        <end position="94"/>
    </location>
</feature>
<keyword evidence="1" id="KW-0812">Transmembrane</keyword>
<dbReference type="AlphaFoldDB" id="A0AAP0H3U1"/>
<evidence type="ECO:0000313" key="3">
    <source>
        <dbReference type="Proteomes" id="UP001408789"/>
    </source>
</evidence>
<accession>A0AAP0H3U1</accession>
<evidence type="ECO:0000313" key="2">
    <source>
        <dbReference type="EMBL" id="KAK9068910.1"/>
    </source>
</evidence>
<name>A0AAP0H3U1_9ASTR</name>
<dbReference type="PANTHER" id="PTHR34064:SF4">
    <property type="entry name" value="PROTEIN, PUTATIVE-RELATED"/>
    <property type="match status" value="1"/>
</dbReference>
<sequence>MLKLFQPHTLFDFIIGKLIRPESTGTTDQPQNGHHQIIITTGPVAAIGTTTKSTLVGKRSSSFKQTSIINPKRVLFFFATLSSMGSILLIFLTLCVAEDNNLII</sequence>
<dbReference type="PANTHER" id="PTHR34064">
    <property type="entry name" value="OS04G0672300 PROTEIN"/>
    <property type="match status" value="1"/>
</dbReference>
<keyword evidence="3" id="KW-1185">Reference proteome</keyword>
<protein>
    <submittedName>
        <fullName evidence="2">Uncharacterized protein</fullName>
    </submittedName>
</protein>
<proteinExistence type="predicted"/>
<dbReference type="EMBL" id="JBCNJP010000014">
    <property type="protein sequence ID" value="KAK9068910.1"/>
    <property type="molecule type" value="Genomic_DNA"/>
</dbReference>
<reference evidence="2 3" key="1">
    <citation type="submission" date="2024-04" db="EMBL/GenBank/DDBJ databases">
        <title>The reference genome of an endangered Asteraceae, Deinandra increscens subsp. villosa, native to the Central Coast of California.</title>
        <authorList>
            <person name="Guilliams M."/>
            <person name="Hasenstab-Lehman K."/>
            <person name="Meyer R."/>
            <person name="Mcevoy S."/>
        </authorList>
    </citation>
    <scope>NUCLEOTIDE SEQUENCE [LARGE SCALE GENOMIC DNA]</scope>
    <source>
        <tissue evidence="2">Leaf</tissue>
    </source>
</reference>